<dbReference type="GO" id="GO:0005884">
    <property type="term" value="C:actin filament"/>
    <property type="evidence" value="ECO:0007669"/>
    <property type="project" value="TreeGrafter"/>
</dbReference>
<dbReference type="Pfam" id="PF02187">
    <property type="entry name" value="GAS2"/>
    <property type="match status" value="1"/>
</dbReference>
<comment type="similarity">
    <text evidence="5">Belongs to the GAS2 family.</text>
</comment>
<feature type="compositionally biased region" description="Polar residues" evidence="6">
    <location>
        <begin position="629"/>
        <end position="668"/>
    </location>
</feature>
<dbReference type="Proteomes" id="UP000008672">
    <property type="component" value="Unassembled WGS sequence"/>
</dbReference>
<comment type="subcellular location">
    <subcellularLocation>
        <location evidence="1">Cytoplasm</location>
        <location evidence="1">Cytoskeleton</location>
    </subcellularLocation>
</comment>
<feature type="compositionally biased region" description="Polar residues" evidence="6">
    <location>
        <begin position="349"/>
        <end position="360"/>
    </location>
</feature>
<evidence type="ECO:0000256" key="1">
    <source>
        <dbReference type="ARBA" id="ARBA00004245"/>
    </source>
</evidence>
<dbReference type="PROSITE" id="PS51460">
    <property type="entry name" value="GAR"/>
    <property type="match status" value="1"/>
</dbReference>
<feature type="domain" description="GAR" evidence="8">
    <location>
        <begin position="213"/>
        <end position="286"/>
    </location>
</feature>
<gene>
    <name evidence="9" type="primary">LOC102357149</name>
</gene>
<dbReference type="PANTHER" id="PTHR46756">
    <property type="entry name" value="TRANSGELIN"/>
    <property type="match status" value="1"/>
</dbReference>
<dbReference type="InterPro" id="IPR036534">
    <property type="entry name" value="GAR_dom_sf"/>
</dbReference>
<organism evidence="9 10">
    <name type="scientific">Latimeria chalumnae</name>
    <name type="common">Coelacanth</name>
    <dbReference type="NCBI Taxonomy" id="7897"/>
    <lineage>
        <taxon>Eukaryota</taxon>
        <taxon>Metazoa</taxon>
        <taxon>Chordata</taxon>
        <taxon>Craniata</taxon>
        <taxon>Vertebrata</taxon>
        <taxon>Euteleostomi</taxon>
        <taxon>Coelacanthiformes</taxon>
        <taxon>Coelacanthidae</taxon>
        <taxon>Latimeria</taxon>
    </lineage>
</organism>
<dbReference type="EMBL" id="AFYH01033499">
    <property type="status" value="NOT_ANNOTATED_CDS"/>
    <property type="molecule type" value="Genomic_DNA"/>
</dbReference>
<dbReference type="EMBL" id="AFYH01033495">
    <property type="status" value="NOT_ANNOTATED_CDS"/>
    <property type="molecule type" value="Genomic_DNA"/>
</dbReference>
<reference evidence="9" key="2">
    <citation type="submission" date="2025-08" db="UniProtKB">
        <authorList>
            <consortium name="Ensembl"/>
        </authorList>
    </citation>
    <scope>IDENTIFICATION</scope>
</reference>
<feature type="compositionally biased region" description="Basic residues" evidence="6">
    <location>
        <begin position="605"/>
        <end position="616"/>
    </location>
</feature>
<evidence type="ECO:0000256" key="5">
    <source>
        <dbReference type="ARBA" id="ARBA00038441"/>
    </source>
</evidence>
<dbReference type="InterPro" id="IPR001715">
    <property type="entry name" value="CH_dom"/>
</dbReference>
<keyword evidence="4" id="KW-0206">Cytoskeleton</keyword>
<feature type="compositionally biased region" description="Polar residues" evidence="6">
    <location>
        <begin position="386"/>
        <end position="395"/>
    </location>
</feature>
<dbReference type="SUPFAM" id="SSF143575">
    <property type="entry name" value="GAS2 domain-like"/>
    <property type="match status" value="1"/>
</dbReference>
<dbReference type="GO" id="GO:0008017">
    <property type="term" value="F:microtubule binding"/>
    <property type="evidence" value="ECO:0007669"/>
    <property type="project" value="InterPro"/>
</dbReference>
<dbReference type="AlphaFoldDB" id="M3XGT5"/>
<dbReference type="SMART" id="SM00243">
    <property type="entry name" value="GAS2"/>
    <property type="match status" value="1"/>
</dbReference>
<dbReference type="KEGG" id="lcm:102357149"/>
<dbReference type="SMART" id="SM00033">
    <property type="entry name" value="CH"/>
    <property type="match status" value="1"/>
</dbReference>
<dbReference type="Gene3D" id="1.10.418.10">
    <property type="entry name" value="Calponin-like domain"/>
    <property type="match status" value="1"/>
</dbReference>
<dbReference type="GO" id="GO:0051764">
    <property type="term" value="P:actin crosslink formation"/>
    <property type="evidence" value="ECO:0007669"/>
    <property type="project" value="TreeGrafter"/>
</dbReference>
<dbReference type="PANTHER" id="PTHR46756:SF7">
    <property type="entry name" value="GAS2-LIKE PROTEIN 3"/>
    <property type="match status" value="1"/>
</dbReference>
<keyword evidence="2" id="KW-0963">Cytoplasm</keyword>
<feature type="compositionally biased region" description="Polar residues" evidence="6">
    <location>
        <begin position="443"/>
        <end position="469"/>
    </location>
</feature>
<name>M3XGT5_LATCH</name>
<dbReference type="EMBL" id="AFYH01033498">
    <property type="status" value="NOT_ANNOTATED_CDS"/>
    <property type="molecule type" value="Genomic_DNA"/>
</dbReference>
<dbReference type="OrthoDB" id="2250192at2759"/>
<feature type="region of interest" description="Disordered" evidence="6">
    <location>
        <begin position="698"/>
        <end position="724"/>
    </location>
</feature>
<dbReference type="GeneTree" id="ENSGT00940000155755"/>
<evidence type="ECO:0000313" key="9">
    <source>
        <dbReference type="Ensembl" id="ENSLACP00000021941.1"/>
    </source>
</evidence>
<dbReference type="SUPFAM" id="SSF47576">
    <property type="entry name" value="Calponin-homology domain, CH-domain"/>
    <property type="match status" value="1"/>
</dbReference>
<dbReference type="Ensembl" id="ENSLACT00000024982.1">
    <property type="protein sequence ID" value="ENSLACP00000021941.1"/>
    <property type="gene ID" value="ENSLACG00000017806.2"/>
</dbReference>
<evidence type="ECO:0000313" key="10">
    <source>
        <dbReference type="Proteomes" id="UP000008672"/>
    </source>
</evidence>
<dbReference type="InParanoid" id="M3XGT5"/>
<dbReference type="FunFam" id="1.10.418.10:FF:000052">
    <property type="entry name" value="Growth arrest specific 2"/>
    <property type="match status" value="1"/>
</dbReference>
<dbReference type="CDD" id="cd21269">
    <property type="entry name" value="CH_GAS2L3"/>
    <property type="match status" value="1"/>
</dbReference>
<reference evidence="10" key="1">
    <citation type="submission" date="2011-08" db="EMBL/GenBank/DDBJ databases">
        <title>The draft genome of Latimeria chalumnae.</title>
        <authorList>
            <person name="Di Palma F."/>
            <person name="Alfoldi J."/>
            <person name="Johnson J."/>
            <person name="Berlin A."/>
            <person name="Gnerre S."/>
            <person name="Jaffe D."/>
            <person name="MacCallum I."/>
            <person name="Young S."/>
            <person name="Walker B.J."/>
            <person name="Lander E."/>
            <person name="Lindblad-Toh K."/>
        </authorList>
    </citation>
    <scope>NUCLEOTIDE SEQUENCE [LARGE SCALE GENOMIC DNA]</scope>
    <source>
        <strain evidence="10">Wild caught</strain>
    </source>
</reference>
<reference evidence="9" key="3">
    <citation type="submission" date="2025-09" db="UniProtKB">
        <authorList>
            <consortium name="Ensembl"/>
        </authorList>
    </citation>
    <scope>IDENTIFICATION</scope>
</reference>
<dbReference type="EMBL" id="AFYH01033494">
    <property type="status" value="NOT_ANNOTATED_CDS"/>
    <property type="molecule type" value="Genomic_DNA"/>
</dbReference>
<protein>
    <submittedName>
        <fullName evidence="9">Growth arrest specific 2 like 3</fullName>
    </submittedName>
</protein>
<keyword evidence="3" id="KW-0597">Phosphoprotein</keyword>
<keyword evidence="10" id="KW-1185">Reference proteome</keyword>
<feature type="compositionally biased region" description="Polar residues" evidence="6">
    <location>
        <begin position="587"/>
        <end position="604"/>
    </location>
</feature>
<dbReference type="InterPro" id="IPR003108">
    <property type="entry name" value="GAR_dom"/>
</dbReference>
<dbReference type="GO" id="GO:0008093">
    <property type="term" value="F:cytoskeletal anchor activity"/>
    <property type="evidence" value="ECO:0007669"/>
    <property type="project" value="TreeGrafter"/>
</dbReference>
<sequence length="769" mass="84440">MALQHAVQVWFGESLDIPLSPRTPLTPRHGPGLADVCQYDQWLAVRHEATLFPMQEDLAIWLTSMLGKEVKAEEFMDELDNGVLLCQLIGVLQSKVEECCQPDTWKHFPMKKIPCKKDASSGSFFARDNTANFLLWCRMLGVDETYLFESEGLVLHKDPRQVCLCLLEIGRIILRFGIDPPVLVKLEKEIELEETLLITSGPELPAENTKACCHRGELHEAVKHIAEYPPCNCSHRFSIEYLSEGRYRLGEKILFIRMLHGKHVMVRVGGGWDTLQGFLLKHDPCRVLQFTTLEQKILAYQKGGSASDSTPTSLAKTPRHPPMDPLSAVKVSQPVAKSPYSHASIPKLNLNSKESPSKCPQTPIFASRLAAKATPSPAKPTQPSSINRFHQSKTPKSQEKRSQCSPRTPLSYPKRHKSPANSPLPAPLISKPLQSKERCLTSPAFSKSAASCSIQSGKSSGTPDATTKLASKLKHLQHRNSPLPPLSQATSECSKPSAEHIGHSPRAPKYASKHVHSASKCFPSSTLRPESVISETSSKYRRPLTAPARPISRLGHFPSKNASSLALSNSVHLDPSVRCPQLSAPTLNLNSKTQSSMKSAQSTKVAKHMTYSHKTMKNSQPAKNMVAKTPQSSTKTESVAKLPSNNKTHLPAAKSSNTVSKSLKSNPRTPGVGQNGEKSPGRTPLSVVKLPQTTAKVPQTTGKGAQVPVKSPTSTLRMPQKNERPHALVTKQTVTAKTISSSPVLRNPPLKTRREDVYFVMNGNKKKKK</sequence>
<feature type="domain" description="Calponin-homology (CH)" evidence="7">
    <location>
        <begin position="52"/>
        <end position="173"/>
    </location>
</feature>
<accession>M3XGT5</accession>
<dbReference type="EMBL" id="AFYH01033496">
    <property type="status" value="NOT_ANNOTATED_CDS"/>
    <property type="molecule type" value="Genomic_DNA"/>
</dbReference>
<dbReference type="FunCoup" id="M3XGT5">
    <property type="interactions" value="196"/>
</dbReference>
<evidence type="ECO:0000256" key="2">
    <source>
        <dbReference type="ARBA" id="ARBA00022490"/>
    </source>
</evidence>
<evidence type="ECO:0000259" key="8">
    <source>
        <dbReference type="PROSITE" id="PS51460"/>
    </source>
</evidence>
<dbReference type="STRING" id="7897.ENSLACP00000021941"/>
<feature type="compositionally biased region" description="Polar residues" evidence="6">
    <location>
        <begin position="304"/>
        <end position="315"/>
    </location>
</feature>
<feature type="compositionally biased region" description="Polar residues" evidence="6">
    <location>
        <begin position="522"/>
        <end position="537"/>
    </location>
</feature>
<dbReference type="EMBL" id="AFYH01033497">
    <property type="status" value="NOT_ANNOTATED_CDS"/>
    <property type="molecule type" value="Genomic_DNA"/>
</dbReference>
<dbReference type="OMA" id="ENTKACC"/>
<dbReference type="PROSITE" id="PS50021">
    <property type="entry name" value="CH"/>
    <property type="match status" value="1"/>
</dbReference>
<feature type="region of interest" description="Disordered" evidence="6">
    <location>
        <begin position="587"/>
        <end position="685"/>
    </location>
</feature>
<evidence type="ECO:0000256" key="4">
    <source>
        <dbReference type="ARBA" id="ARBA00023212"/>
    </source>
</evidence>
<dbReference type="eggNOG" id="KOG0516">
    <property type="taxonomic scope" value="Eukaryota"/>
</dbReference>
<dbReference type="EMBL" id="AFYH01033500">
    <property type="status" value="NOT_ANNOTATED_CDS"/>
    <property type="molecule type" value="Genomic_DNA"/>
</dbReference>
<evidence type="ECO:0000259" key="7">
    <source>
        <dbReference type="PROSITE" id="PS50021"/>
    </source>
</evidence>
<feature type="region of interest" description="Disordered" evidence="6">
    <location>
        <begin position="340"/>
        <end position="547"/>
    </location>
</feature>
<evidence type="ECO:0000256" key="6">
    <source>
        <dbReference type="SAM" id="MobiDB-lite"/>
    </source>
</evidence>
<dbReference type="GeneID" id="102357149"/>
<dbReference type="FunFam" id="3.30.920.20:FF:000003">
    <property type="entry name" value="Growth arrest-specific 2 like 3"/>
    <property type="match status" value="1"/>
</dbReference>
<feature type="compositionally biased region" description="Low complexity" evidence="6">
    <location>
        <begin position="370"/>
        <end position="385"/>
    </location>
</feature>
<dbReference type="GO" id="GO:0051015">
    <property type="term" value="F:actin filament binding"/>
    <property type="evidence" value="ECO:0007669"/>
    <property type="project" value="TreeGrafter"/>
</dbReference>
<evidence type="ECO:0000256" key="3">
    <source>
        <dbReference type="ARBA" id="ARBA00022553"/>
    </source>
</evidence>
<dbReference type="Gene3D" id="3.30.920.20">
    <property type="entry name" value="Gas2-like domain"/>
    <property type="match status" value="1"/>
</dbReference>
<proteinExistence type="inferred from homology"/>
<feature type="region of interest" description="Disordered" evidence="6">
    <location>
        <begin position="301"/>
        <end position="327"/>
    </location>
</feature>
<dbReference type="Pfam" id="PF00307">
    <property type="entry name" value="CH"/>
    <property type="match status" value="1"/>
</dbReference>
<dbReference type="InterPro" id="IPR036872">
    <property type="entry name" value="CH_dom_sf"/>
</dbReference>